<reference evidence="4 5" key="1">
    <citation type="journal article" date="2023" name="PLoS ONE">
        <title>Cytospora paraplurivora sp. nov. isolated from orchards with fruit tree decline syndrome in Ontario, Canada.</title>
        <authorList>
            <person name="Ilyukhin E."/>
            <person name="Nguyen H.D.T."/>
            <person name="Castle A.J."/>
            <person name="Ellouze W."/>
        </authorList>
    </citation>
    <scope>NUCLEOTIDE SEQUENCE [LARGE SCALE GENOMIC DNA]</scope>
    <source>
        <strain evidence="4 5">FDS-564</strain>
    </source>
</reference>
<keyword evidence="5" id="KW-1185">Reference proteome</keyword>
<evidence type="ECO:0000313" key="5">
    <source>
        <dbReference type="Proteomes" id="UP001320245"/>
    </source>
</evidence>
<protein>
    <recommendedName>
        <fullName evidence="6">Mid2 domain-containing protein</fullName>
    </recommendedName>
</protein>
<feature type="signal peptide" evidence="3">
    <location>
        <begin position="1"/>
        <end position="20"/>
    </location>
</feature>
<evidence type="ECO:0000256" key="2">
    <source>
        <dbReference type="SAM" id="Phobius"/>
    </source>
</evidence>
<accession>A0AAN9UEY0</accession>
<comment type="caution">
    <text evidence="4">The sequence shown here is derived from an EMBL/GenBank/DDBJ whole genome shotgun (WGS) entry which is preliminary data.</text>
</comment>
<organism evidence="4 5">
    <name type="scientific">Cytospora paraplurivora</name>
    <dbReference type="NCBI Taxonomy" id="2898453"/>
    <lineage>
        <taxon>Eukaryota</taxon>
        <taxon>Fungi</taxon>
        <taxon>Dikarya</taxon>
        <taxon>Ascomycota</taxon>
        <taxon>Pezizomycotina</taxon>
        <taxon>Sordariomycetes</taxon>
        <taxon>Sordariomycetidae</taxon>
        <taxon>Diaporthales</taxon>
        <taxon>Cytosporaceae</taxon>
        <taxon>Cytospora</taxon>
    </lineage>
</organism>
<feature type="region of interest" description="Disordered" evidence="1">
    <location>
        <begin position="520"/>
        <end position="547"/>
    </location>
</feature>
<feature type="compositionally biased region" description="Basic and acidic residues" evidence="1">
    <location>
        <begin position="603"/>
        <end position="617"/>
    </location>
</feature>
<gene>
    <name evidence="4" type="ORF">SLS53_005061</name>
</gene>
<dbReference type="Proteomes" id="UP001320245">
    <property type="component" value="Unassembled WGS sequence"/>
</dbReference>
<keyword evidence="2" id="KW-0812">Transmembrane</keyword>
<name>A0AAN9UEY0_9PEZI</name>
<keyword evidence="3" id="KW-0732">Signal</keyword>
<evidence type="ECO:0008006" key="6">
    <source>
        <dbReference type="Google" id="ProtNLM"/>
    </source>
</evidence>
<feature type="transmembrane region" description="Helical" evidence="2">
    <location>
        <begin position="569"/>
        <end position="593"/>
    </location>
</feature>
<evidence type="ECO:0000313" key="4">
    <source>
        <dbReference type="EMBL" id="KAK7740998.1"/>
    </source>
</evidence>
<feature type="chain" id="PRO_5042869741" description="Mid2 domain-containing protein" evidence="3">
    <location>
        <begin position="21"/>
        <end position="652"/>
    </location>
</feature>
<evidence type="ECO:0000256" key="3">
    <source>
        <dbReference type="SAM" id="SignalP"/>
    </source>
</evidence>
<dbReference type="AlphaFoldDB" id="A0AAN9UEY0"/>
<sequence length="652" mass="69857">MHSRWAYAAVAALNLYHAAADLGDSSAPVQVLETRQSSKHNDLWDSRRDLNMAGLRQRDWDKKIYKTNGSLGLMWTDATLYSYGMATVSCVTCYVKGTAYASLEVDRETNLTKILNDFNSEVLPEVKNITTEVWDELEQWADYVYENLTHTVEGEIKAFFENGTDDFDICWDCYAFPSLDVDFEVNLTDIPDATLKLEFDDLDLYMLLDISLEADETHTIDLYPKNWYQPAGIEVGDQLVGFIISLQLILALDAEVDISTGVHIAFDDGLAMEIALFGSEVSTITLTDGHFEFLPVTVNTTGVTLDATLRLGVTAGLNMSEDLGDIVKLGAGASAVVYADLAHFNTNITLPESTELTSRDDDDDCLMPVIESYEIGVGAQAGAFVQFDDESWGPTPNTSIQIFYTTLFSACAVMPASATATPTTSAAIAARETAPALLAERDENLTTTAVSTTFTVTNVLCKSAGLRNCPASLQSTVQATSTSTTIVTVSDGQTATFPATTSAGSPSTVAFGKGVKKVKASSGSPVSYVPPTTASSSSSGSSSSTGGVSGVIDNAKHDYNGLSEKNKKLVIGLCAGLGGALLAATAAGIWFCCKKRGARKQKTRDFNPDMGEVHAHETSQPFLGGSEPNAKWKQTNVDITEAGPPTPPISRE</sequence>
<keyword evidence="2" id="KW-0472">Membrane</keyword>
<dbReference type="EMBL" id="JAJSPL020000018">
    <property type="protein sequence ID" value="KAK7740998.1"/>
    <property type="molecule type" value="Genomic_DNA"/>
</dbReference>
<feature type="compositionally biased region" description="Low complexity" evidence="1">
    <location>
        <begin position="520"/>
        <end position="546"/>
    </location>
</feature>
<proteinExistence type="predicted"/>
<evidence type="ECO:0000256" key="1">
    <source>
        <dbReference type="SAM" id="MobiDB-lite"/>
    </source>
</evidence>
<feature type="region of interest" description="Disordered" evidence="1">
    <location>
        <begin position="603"/>
        <end position="652"/>
    </location>
</feature>
<keyword evidence="2" id="KW-1133">Transmembrane helix</keyword>